<proteinExistence type="predicted"/>
<accession>A0A5M3MAJ6</accession>
<keyword evidence="3" id="KW-1185">Reference proteome</keyword>
<gene>
    <name evidence="2" type="ORF">CONPUDRAFT_29353</name>
</gene>
<evidence type="ECO:0000313" key="3">
    <source>
        <dbReference type="Proteomes" id="UP000053558"/>
    </source>
</evidence>
<name>A0A5M3MAJ6_CONPW</name>
<evidence type="ECO:0000313" key="2">
    <source>
        <dbReference type="EMBL" id="EIW75661.1"/>
    </source>
</evidence>
<dbReference type="PANTHER" id="PTHR46579">
    <property type="entry name" value="F5/8 TYPE C DOMAIN-CONTAINING PROTEIN-RELATED"/>
    <property type="match status" value="1"/>
</dbReference>
<dbReference type="RefSeq" id="XP_007774070.1">
    <property type="nucleotide sequence ID" value="XM_007775880.2"/>
</dbReference>
<dbReference type="OMA" id="CRICNIV"/>
<evidence type="ECO:0000256" key="1">
    <source>
        <dbReference type="SAM" id="SignalP"/>
    </source>
</evidence>
<comment type="caution">
    <text evidence="2">The sequence shown here is derived from an EMBL/GenBank/DDBJ whole genome shotgun (WGS) entry which is preliminary data.</text>
</comment>
<keyword evidence="1" id="KW-0732">Signal</keyword>
<dbReference type="Proteomes" id="UP000053558">
    <property type="component" value="Unassembled WGS sequence"/>
</dbReference>
<feature type="signal peptide" evidence="1">
    <location>
        <begin position="1"/>
        <end position="16"/>
    </location>
</feature>
<feature type="non-terminal residue" evidence="2">
    <location>
        <position position="1"/>
    </location>
</feature>
<dbReference type="GeneID" id="19206661"/>
<reference evidence="3" key="1">
    <citation type="journal article" date="2012" name="Science">
        <title>The Paleozoic origin of enzymatic lignin decomposition reconstructed from 31 fungal genomes.</title>
        <authorList>
            <person name="Floudas D."/>
            <person name="Binder M."/>
            <person name="Riley R."/>
            <person name="Barry K."/>
            <person name="Blanchette R.A."/>
            <person name="Henrissat B."/>
            <person name="Martinez A.T."/>
            <person name="Otillar R."/>
            <person name="Spatafora J.W."/>
            <person name="Yadav J.S."/>
            <person name="Aerts A."/>
            <person name="Benoit I."/>
            <person name="Boyd A."/>
            <person name="Carlson A."/>
            <person name="Copeland A."/>
            <person name="Coutinho P.M."/>
            <person name="de Vries R.P."/>
            <person name="Ferreira P."/>
            <person name="Findley K."/>
            <person name="Foster B."/>
            <person name="Gaskell J."/>
            <person name="Glotzer D."/>
            <person name="Gorecki P."/>
            <person name="Heitman J."/>
            <person name="Hesse C."/>
            <person name="Hori C."/>
            <person name="Igarashi K."/>
            <person name="Jurgens J.A."/>
            <person name="Kallen N."/>
            <person name="Kersten P."/>
            <person name="Kohler A."/>
            <person name="Kuees U."/>
            <person name="Kumar T.K.A."/>
            <person name="Kuo A."/>
            <person name="LaButti K."/>
            <person name="Larrondo L.F."/>
            <person name="Lindquist E."/>
            <person name="Ling A."/>
            <person name="Lombard V."/>
            <person name="Lucas S."/>
            <person name="Lundell T."/>
            <person name="Martin R."/>
            <person name="McLaughlin D.J."/>
            <person name="Morgenstern I."/>
            <person name="Morin E."/>
            <person name="Murat C."/>
            <person name="Nagy L.G."/>
            <person name="Nolan M."/>
            <person name="Ohm R.A."/>
            <person name="Patyshakuliyeva A."/>
            <person name="Rokas A."/>
            <person name="Ruiz-Duenas F.J."/>
            <person name="Sabat G."/>
            <person name="Salamov A."/>
            <person name="Samejima M."/>
            <person name="Schmutz J."/>
            <person name="Slot J.C."/>
            <person name="St John F."/>
            <person name="Stenlid J."/>
            <person name="Sun H."/>
            <person name="Sun S."/>
            <person name="Syed K."/>
            <person name="Tsang A."/>
            <person name="Wiebenga A."/>
            <person name="Young D."/>
            <person name="Pisabarro A."/>
            <person name="Eastwood D.C."/>
            <person name="Martin F."/>
            <person name="Cullen D."/>
            <person name="Grigoriev I.V."/>
            <person name="Hibbett D.S."/>
        </authorList>
    </citation>
    <scope>NUCLEOTIDE SEQUENCE [LARGE SCALE GENOMIC DNA]</scope>
    <source>
        <strain evidence="3">RWD-64-598 SS2</strain>
    </source>
</reference>
<protein>
    <submittedName>
        <fullName evidence="2">Uncharacterized protein</fullName>
    </submittedName>
</protein>
<sequence length="254" mass="28745">FLLRAFLLYIFGDMQAVSKLMRMKGVNGFSPCRMCHIHGVAAPGRPFPLYTPLFRSNGDSYDPSNLPLRSHSEFMQQAQEVISAPTPARSNELARQYGINGVPLLAAISSVSVPDSFPFDFMHLISNIMTTLVAHWTGVFKDLGGEGEAYFISQEDWSRIGQACKTSGDTIPSAFGSRVPDVASEQWQFKTENWFTFLTFLAPALLHGRLASPYYKHFLKFVNIFNLCLSYVLYDDDIEELRRGCVNWVNEYER</sequence>
<dbReference type="EMBL" id="JH711588">
    <property type="protein sequence ID" value="EIW75661.1"/>
    <property type="molecule type" value="Genomic_DNA"/>
</dbReference>
<organism evidence="2 3">
    <name type="scientific">Coniophora puteana (strain RWD-64-598)</name>
    <name type="common">Brown rot fungus</name>
    <dbReference type="NCBI Taxonomy" id="741705"/>
    <lineage>
        <taxon>Eukaryota</taxon>
        <taxon>Fungi</taxon>
        <taxon>Dikarya</taxon>
        <taxon>Basidiomycota</taxon>
        <taxon>Agaricomycotina</taxon>
        <taxon>Agaricomycetes</taxon>
        <taxon>Agaricomycetidae</taxon>
        <taxon>Boletales</taxon>
        <taxon>Coniophorineae</taxon>
        <taxon>Coniophoraceae</taxon>
        <taxon>Coniophora</taxon>
    </lineage>
</organism>
<dbReference type="KEGG" id="cput:CONPUDRAFT_29353"/>
<dbReference type="AlphaFoldDB" id="A0A5M3MAJ6"/>
<dbReference type="OrthoDB" id="2404451at2759"/>
<feature type="non-terminal residue" evidence="2">
    <location>
        <position position="254"/>
    </location>
</feature>
<dbReference type="PANTHER" id="PTHR46579:SF1">
    <property type="entry name" value="F5_8 TYPE C DOMAIN-CONTAINING PROTEIN"/>
    <property type="match status" value="1"/>
</dbReference>
<feature type="chain" id="PRO_5024417320" evidence="1">
    <location>
        <begin position="17"/>
        <end position="254"/>
    </location>
</feature>